<keyword evidence="6" id="KW-1185">Reference proteome</keyword>
<reference evidence="5 6" key="1">
    <citation type="submission" date="2018-10" db="EMBL/GenBank/DDBJ databases">
        <title>Genome Sequence of Cohnella sp.</title>
        <authorList>
            <person name="Srinivasan S."/>
            <person name="Kim M.K."/>
        </authorList>
    </citation>
    <scope>NUCLEOTIDE SEQUENCE [LARGE SCALE GENOMIC DNA]</scope>
    <source>
        <strain evidence="5 6">18JY8-7</strain>
    </source>
</reference>
<gene>
    <name evidence="5" type="ORF">EAV92_23265</name>
</gene>
<feature type="binding site" evidence="4">
    <location>
        <position position="63"/>
    </location>
    <ligand>
        <name>a divalent metal cation</name>
        <dbReference type="ChEBI" id="CHEBI:60240"/>
        <label>1</label>
    </ligand>
</feature>
<accession>A0A3G3K490</accession>
<evidence type="ECO:0000256" key="4">
    <source>
        <dbReference type="PIRSR" id="PIRSR602678-1"/>
    </source>
</evidence>
<dbReference type="Proteomes" id="UP000269097">
    <property type="component" value="Chromosome"/>
</dbReference>
<dbReference type="SUPFAM" id="SSF102705">
    <property type="entry name" value="NIF3 (NGG1p interacting factor 3)-like"/>
    <property type="match status" value="1"/>
</dbReference>
<dbReference type="GO" id="GO:0005737">
    <property type="term" value="C:cytoplasm"/>
    <property type="evidence" value="ECO:0007669"/>
    <property type="project" value="TreeGrafter"/>
</dbReference>
<sequence length="265" mass="29387">MTTLVRHVIEWIEGAVGLAENTVDGLKFGRPDMTVTGIAVAFTASQSVVEAALRAGANLLISHEGEFYAHRDRVETLEGDDLVVLEKRGLIAQSGLALYRCHDALHYRQPDEIIQGLVRRLGWEAYLREDLQVAVILEMPETTVGELAEHCKRALGLPYLRVAGDLAMKCTRIGLSAGYRGGGELCIPMFREHDLDMIITGEGPEWETPEYVRDAMRQGRKKALILLGHAESEQPGMQLLAESLKRAFPATPIQFIAEEPVFRIV</sequence>
<evidence type="ECO:0000256" key="1">
    <source>
        <dbReference type="ARBA" id="ARBA00006964"/>
    </source>
</evidence>
<protein>
    <recommendedName>
        <fullName evidence="2">GTP cyclohydrolase 1 type 2 homolog</fullName>
    </recommendedName>
</protein>
<dbReference type="AlphaFoldDB" id="A0A3G3K490"/>
<dbReference type="RefSeq" id="WP_123043291.1">
    <property type="nucleotide sequence ID" value="NZ_CP033433.1"/>
</dbReference>
<dbReference type="KEGG" id="coh:EAV92_23265"/>
<dbReference type="EMBL" id="CP033433">
    <property type="protein sequence ID" value="AYQ75210.1"/>
    <property type="molecule type" value="Genomic_DNA"/>
</dbReference>
<dbReference type="InterPro" id="IPR002678">
    <property type="entry name" value="DUF34/NIF3"/>
</dbReference>
<dbReference type="PANTHER" id="PTHR13799">
    <property type="entry name" value="NGG1 INTERACTING FACTOR 3"/>
    <property type="match status" value="1"/>
</dbReference>
<dbReference type="Pfam" id="PF01784">
    <property type="entry name" value="DUF34_NIF3"/>
    <property type="match status" value="1"/>
</dbReference>
<organism evidence="5 6">
    <name type="scientific">Cohnella candidum</name>
    <dbReference type="NCBI Taxonomy" id="2674991"/>
    <lineage>
        <taxon>Bacteria</taxon>
        <taxon>Bacillati</taxon>
        <taxon>Bacillota</taxon>
        <taxon>Bacilli</taxon>
        <taxon>Bacillales</taxon>
        <taxon>Paenibacillaceae</taxon>
        <taxon>Cohnella</taxon>
    </lineage>
</organism>
<comment type="similarity">
    <text evidence="1">Belongs to the GTP cyclohydrolase I type 2/NIF3 family.</text>
</comment>
<proteinExistence type="inferred from homology"/>
<name>A0A3G3K490_9BACL</name>
<dbReference type="PANTHER" id="PTHR13799:SF14">
    <property type="entry name" value="GTP CYCLOHYDROLASE 1 TYPE 2 HOMOLOG"/>
    <property type="match status" value="1"/>
</dbReference>
<evidence type="ECO:0000256" key="2">
    <source>
        <dbReference type="ARBA" id="ARBA00022112"/>
    </source>
</evidence>
<dbReference type="InterPro" id="IPR036069">
    <property type="entry name" value="DUF34/NIF3_sf"/>
</dbReference>
<feature type="binding site" evidence="4">
    <location>
        <position position="233"/>
    </location>
    <ligand>
        <name>a divalent metal cation</name>
        <dbReference type="ChEBI" id="CHEBI:60240"/>
        <label>1</label>
    </ligand>
</feature>
<feature type="binding site" evidence="4">
    <location>
        <position position="229"/>
    </location>
    <ligand>
        <name>a divalent metal cation</name>
        <dbReference type="ChEBI" id="CHEBI:60240"/>
        <label>1</label>
    </ligand>
</feature>
<evidence type="ECO:0000256" key="3">
    <source>
        <dbReference type="ARBA" id="ARBA00022723"/>
    </source>
</evidence>
<keyword evidence="3 4" id="KW-0479">Metal-binding</keyword>
<evidence type="ECO:0000313" key="6">
    <source>
        <dbReference type="Proteomes" id="UP000269097"/>
    </source>
</evidence>
<dbReference type="Gene3D" id="3.40.1390.30">
    <property type="entry name" value="NIF3 (NGG1p interacting factor 3)-like"/>
    <property type="match status" value="2"/>
</dbReference>
<dbReference type="GO" id="GO:0046872">
    <property type="term" value="F:metal ion binding"/>
    <property type="evidence" value="ECO:0007669"/>
    <property type="project" value="UniProtKB-KW"/>
</dbReference>
<evidence type="ECO:0000313" key="5">
    <source>
        <dbReference type="EMBL" id="AYQ75210.1"/>
    </source>
</evidence>